<keyword evidence="4" id="KW-1185">Reference proteome</keyword>
<feature type="chain" id="PRO_5046727304" description="DUF5666 domain-containing protein" evidence="2">
    <location>
        <begin position="33"/>
        <end position="213"/>
    </location>
</feature>
<evidence type="ECO:0000313" key="4">
    <source>
        <dbReference type="Proteomes" id="UP001500013"/>
    </source>
</evidence>
<dbReference type="RefSeq" id="WP_344065774.1">
    <property type="nucleotide sequence ID" value="NZ_BAAAPU010000011.1"/>
</dbReference>
<keyword evidence="2" id="KW-0732">Signal</keyword>
<feature type="compositionally biased region" description="Low complexity" evidence="1">
    <location>
        <begin position="75"/>
        <end position="85"/>
    </location>
</feature>
<dbReference type="EMBL" id="BAAAPU010000011">
    <property type="protein sequence ID" value="GAA1990461.1"/>
    <property type="molecule type" value="Genomic_DNA"/>
</dbReference>
<feature type="signal peptide" evidence="2">
    <location>
        <begin position="1"/>
        <end position="32"/>
    </location>
</feature>
<protein>
    <recommendedName>
        <fullName evidence="5">DUF5666 domain-containing protein</fullName>
    </recommendedName>
</protein>
<evidence type="ECO:0000313" key="3">
    <source>
        <dbReference type="EMBL" id="GAA1990461.1"/>
    </source>
</evidence>
<sequence length="213" mass="20948">MNNHTTRRTAGIARSSAALGAAVLVLGSLALGACSKTDPSASSPVPAAQVQHQVTGATTDGDTVDLVDAAFQATGAAQTEQTTPGTGAGTAGKPGRQGLRARMLRALHGTWVTEGKAGPVTHQAVRGDVTAVSATSITVKAKDGFSLTFSVAGDTKVRARTTGKGTASTIGAVKVGSKALVVGLGATNPTARVVVFKVTTSSPGASPSPSASS</sequence>
<reference evidence="3 4" key="1">
    <citation type="journal article" date="2019" name="Int. J. Syst. Evol. Microbiol.">
        <title>The Global Catalogue of Microorganisms (GCM) 10K type strain sequencing project: providing services to taxonomists for standard genome sequencing and annotation.</title>
        <authorList>
            <consortium name="The Broad Institute Genomics Platform"/>
            <consortium name="The Broad Institute Genome Sequencing Center for Infectious Disease"/>
            <person name="Wu L."/>
            <person name="Ma J."/>
        </authorList>
    </citation>
    <scope>NUCLEOTIDE SEQUENCE [LARGE SCALE GENOMIC DNA]</scope>
    <source>
        <strain evidence="3 4">JCM 15628</strain>
    </source>
</reference>
<evidence type="ECO:0000256" key="1">
    <source>
        <dbReference type="SAM" id="MobiDB-lite"/>
    </source>
</evidence>
<accession>A0ABN2SQ26</accession>
<evidence type="ECO:0000256" key="2">
    <source>
        <dbReference type="SAM" id="SignalP"/>
    </source>
</evidence>
<feature type="region of interest" description="Disordered" evidence="1">
    <location>
        <begin position="75"/>
        <end position="96"/>
    </location>
</feature>
<organism evidence="3 4">
    <name type="scientific">Terrabacter lapilli</name>
    <dbReference type="NCBI Taxonomy" id="436231"/>
    <lineage>
        <taxon>Bacteria</taxon>
        <taxon>Bacillati</taxon>
        <taxon>Actinomycetota</taxon>
        <taxon>Actinomycetes</taxon>
        <taxon>Micrococcales</taxon>
        <taxon>Intrasporangiaceae</taxon>
        <taxon>Terrabacter</taxon>
    </lineage>
</organism>
<dbReference type="PROSITE" id="PS51257">
    <property type="entry name" value="PROKAR_LIPOPROTEIN"/>
    <property type="match status" value="1"/>
</dbReference>
<proteinExistence type="predicted"/>
<evidence type="ECO:0008006" key="5">
    <source>
        <dbReference type="Google" id="ProtNLM"/>
    </source>
</evidence>
<gene>
    <name evidence="3" type="ORF">GCM10009817_35540</name>
</gene>
<name>A0ABN2SQ26_9MICO</name>
<dbReference type="Proteomes" id="UP001500013">
    <property type="component" value="Unassembled WGS sequence"/>
</dbReference>
<comment type="caution">
    <text evidence="3">The sequence shown here is derived from an EMBL/GenBank/DDBJ whole genome shotgun (WGS) entry which is preliminary data.</text>
</comment>